<feature type="domain" description="Glycosyltransferase subfamily 4-like N-terminal" evidence="2">
    <location>
        <begin position="16"/>
        <end position="177"/>
    </location>
</feature>
<dbReference type="PANTHER" id="PTHR12526:SF638">
    <property type="entry name" value="SPORE COAT PROTEIN SA"/>
    <property type="match status" value="1"/>
</dbReference>
<name>A0A4Q0M8I5_9SPHI</name>
<dbReference type="Proteomes" id="UP000290848">
    <property type="component" value="Unassembled WGS sequence"/>
</dbReference>
<evidence type="ECO:0000313" key="4">
    <source>
        <dbReference type="Proteomes" id="UP000290848"/>
    </source>
</evidence>
<accession>A0A4Q0M8I5</accession>
<gene>
    <name evidence="3" type="ORF">EKH83_11755</name>
</gene>
<dbReference type="SUPFAM" id="SSF53756">
    <property type="entry name" value="UDP-Glycosyltransferase/glycogen phosphorylase"/>
    <property type="match status" value="1"/>
</dbReference>
<reference evidence="3 4" key="1">
    <citation type="submission" date="2018-12" db="EMBL/GenBank/DDBJ databases">
        <title>The Draft Genome Sequence of the Soil Bacterium Pedobacter tournemirensis R1.</title>
        <authorList>
            <person name="He J."/>
        </authorList>
    </citation>
    <scope>NUCLEOTIDE SEQUENCE [LARGE SCALE GENOMIC DNA]</scope>
    <source>
        <strain evidence="3 4">R1</strain>
    </source>
</reference>
<dbReference type="Pfam" id="PF13439">
    <property type="entry name" value="Glyco_transf_4"/>
    <property type="match status" value="1"/>
</dbReference>
<comment type="caution">
    <text evidence="3">The sequence shown here is derived from an EMBL/GenBank/DDBJ whole genome shotgun (WGS) entry which is preliminary data.</text>
</comment>
<keyword evidence="3" id="KW-0808">Transferase</keyword>
<dbReference type="InterPro" id="IPR001296">
    <property type="entry name" value="Glyco_trans_1"/>
</dbReference>
<dbReference type="EMBL" id="RXOC01000007">
    <property type="protein sequence ID" value="RXF69355.1"/>
    <property type="molecule type" value="Genomic_DNA"/>
</dbReference>
<dbReference type="CDD" id="cd03808">
    <property type="entry name" value="GT4_CapM-like"/>
    <property type="match status" value="1"/>
</dbReference>
<proteinExistence type="predicted"/>
<dbReference type="InterPro" id="IPR028098">
    <property type="entry name" value="Glyco_trans_4-like_N"/>
</dbReference>
<dbReference type="PANTHER" id="PTHR12526">
    <property type="entry name" value="GLYCOSYLTRANSFERASE"/>
    <property type="match status" value="1"/>
</dbReference>
<evidence type="ECO:0000259" key="2">
    <source>
        <dbReference type="Pfam" id="PF13439"/>
    </source>
</evidence>
<feature type="domain" description="Glycosyl transferase family 1" evidence="1">
    <location>
        <begin position="198"/>
        <end position="348"/>
    </location>
</feature>
<dbReference type="GO" id="GO:0016757">
    <property type="term" value="F:glycosyltransferase activity"/>
    <property type="evidence" value="ECO:0007669"/>
    <property type="project" value="InterPro"/>
</dbReference>
<evidence type="ECO:0000313" key="3">
    <source>
        <dbReference type="EMBL" id="RXF69355.1"/>
    </source>
</evidence>
<dbReference type="AlphaFoldDB" id="A0A4Q0M8I5"/>
<dbReference type="Gene3D" id="3.40.50.2000">
    <property type="entry name" value="Glycogen Phosphorylase B"/>
    <property type="match status" value="2"/>
</dbReference>
<sequence>MKQERNKIVFLTQSLGGVETYIREIVLNVDKSKFELIIVSPFGESINDLCENQNIKHYTLKMARGFNPLLDIKTIWQFCQIIKRERPALLHVHSSKGGFLGRIAGRLCRVRSVFTPHGLSYLSFTGFSRNVFFLLEVFAKRFTDRILAVSHSEANRLQYEVGHKAEVIDVTLNAIDVTGSTPMYSNIDKGSDRIMHVGTIARLTYQKNPLLFIEVAKLLIDRVPNLMFHILGAGLHDHLKPQVDALIDKYGIQDKINIIDWGHFSGSRTFLESLDVFVLTSVFEGLPFSLLEAMAIGKPCVVSKCDGCNDVIQNGVNGFACMTKEEFSNSIFLLLTNRELASNIGMEAFNYVRTHHNIKIAINSIENIYLSNLKRENG</sequence>
<dbReference type="Pfam" id="PF00534">
    <property type="entry name" value="Glycos_transf_1"/>
    <property type="match status" value="1"/>
</dbReference>
<evidence type="ECO:0000259" key="1">
    <source>
        <dbReference type="Pfam" id="PF00534"/>
    </source>
</evidence>
<organism evidence="3 4">
    <name type="scientific">Arcticibacter tournemirensis</name>
    <dbReference type="NCBI Taxonomy" id="699437"/>
    <lineage>
        <taxon>Bacteria</taxon>
        <taxon>Pseudomonadati</taxon>
        <taxon>Bacteroidota</taxon>
        <taxon>Sphingobacteriia</taxon>
        <taxon>Sphingobacteriales</taxon>
        <taxon>Sphingobacteriaceae</taxon>
        <taxon>Arcticibacter</taxon>
    </lineage>
</organism>
<protein>
    <submittedName>
        <fullName evidence="3">Glycosyltransferase family 1 protein</fullName>
    </submittedName>
</protein>
<dbReference type="RefSeq" id="WP_128769629.1">
    <property type="nucleotide sequence ID" value="NZ_RXOC01000007.1"/>
</dbReference>